<proteinExistence type="predicted"/>
<dbReference type="KEGG" id="geo:Geob_3185"/>
<reference evidence="1 2" key="1">
    <citation type="submission" date="2009-01" db="EMBL/GenBank/DDBJ databases">
        <title>Complete sequence of Geobacter sp. FRC-32.</title>
        <authorList>
            <consortium name="US DOE Joint Genome Institute"/>
            <person name="Lucas S."/>
            <person name="Copeland A."/>
            <person name="Lapidus A."/>
            <person name="Glavina del Rio T."/>
            <person name="Dalin E."/>
            <person name="Tice H."/>
            <person name="Bruce D."/>
            <person name="Goodwin L."/>
            <person name="Pitluck S."/>
            <person name="Saunders E."/>
            <person name="Brettin T."/>
            <person name="Detter J.C."/>
            <person name="Han C."/>
            <person name="Larimer F."/>
            <person name="Land M."/>
            <person name="Hauser L."/>
            <person name="Kyrpides N."/>
            <person name="Ovchinnikova G."/>
            <person name="Kostka J."/>
            <person name="Richardson P."/>
        </authorList>
    </citation>
    <scope>NUCLEOTIDE SEQUENCE [LARGE SCALE GENOMIC DNA]</scope>
    <source>
        <strain evidence="2">DSM 22248 / JCM 15807 / FRC-32</strain>
    </source>
</reference>
<keyword evidence="2" id="KW-1185">Reference proteome</keyword>
<sequence length="213" mass="24231">MITKPIAMKSFADFVSGTEATKLRVLRQYKYPNEEGLAMSRYYHPAKATIIEFNRDKRGIDWALDQAVELEKKALTPSKSLRNKLVLNSKAIRNYVQYFGAQHFNILKDQKFPFLLNEVKINVTPDIHTTHKGQDRYMKLYFGAKKPKYEFVRAILNCMAYGVSVNGGEIAGQSVVFVDVVRGNISPGVPLTDEIIEELTQHCADISNLWQAL</sequence>
<dbReference type="Proteomes" id="UP000007721">
    <property type="component" value="Chromosome"/>
</dbReference>
<dbReference type="AlphaFoldDB" id="B9M473"/>
<dbReference type="RefSeq" id="WP_012648256.1">
    <property type="nucleotide sequence ID" value="NC_011979.1"/>
</dbReference>
<dbReference type="EMBL" id="CP001390">
    <property type="protein sequence ID" value="ACM21528.1"/>
    <property type="molecule type" value="Genomic_DNA"/>
</dbReference>
<dbReference type="OrthoDB" id="9940880at2"/>
<dbReference type="STRING" id="316067.Geob_3185"/>
<evidence type="ECO:0000313" key="1">
    <source>
        <dbReference type="EMBL" id="ACM21528.1"/>
    </source>
</evidence>
<name>B9M473_GEODF</name>
<gene>
    <name evidence="1" type="ordered locus">Geob_3185</name>
</gene>
<accession>B9M473</accession>
<dbReference type="HOGENOM" id="CLU_1287285_0_0_7"/>
<evidence type="ECO:0000313" key="2">
    <source>
        <dbReference type="Proteomes" id="UP000007721"/>
    </source>
</evidence>
<protein>
    <submittedName>
        <fullName evidence="1">Uncharacterized protein</fullName>
    </submittedName>
</protein>
<organism evidence="1 2">
    <name type="scientific">Geotalea daltonii (strain DSM 22248 / JCM 15807 / FRC-32)</name>
    <name type="common">Geobacter daltonii</name>
    <dbReference type="NCBI Taxonomy" id="316067"/>
    <lineage>
        <taxon>Bacteria</taxon>
        <taxon>Pseudomonadati</taxon>
        <taxon>Thermodesulfobacteriota</taxon>
        <taxon>Desulfuromonadia</taxon>
        <taxon>Geobacterales</taxon>
        <taxon>Geobacteraceae</taxon>
        <taxon>Geotalea</taxon>
    </lineage>
</organism>